<dbReference type="SUPFAM" id="SSF53697">
    <property type="entry name" value="SIS domain"/>
    <property type="match status" value="1"/>
</dbReference>
<organism evidence="9 10">
    <name type="scientific">Pyrodictium abyssi</name>
    <dbReference type="NCBI Taxonomy" id="54256"/>
    <lineage>
        <taxon>Archaea</taxon>
        <taxon>Thermoproteota</taxon>
        <taxon>Thermoprotei</taxon>
        <taxon>Desulfurococcales</taxon>
        <taxon>Pyrodictiaceae</taxon>
        <taxon>Pyrodictium</taxon>
    </lineage>
</organism>
<dbReference type="InterPro" id="IPR017932">
    <property type="entry name" value="GATase_2_dom"/>
</dbReference>
<evidence type="ECO:0000256" key="2">
    <source>
        <dbReference type="ARBA" id="ARBA00022576"/>
    </source>
</evidence>
<feature type="domain" description="Glutamine amidotransferase type-2" evidence="7">
    <location>
        <begin position="2"/>
        <end position="225"/>
    </location>
</feature>
<dbReference type="PROSITE" id="PS51464">
    <property type="entry name" value="SIS"/>
    <property type="match status" value="2"/>
</dbReference>
<dbReference type="PANTHER" id="PTHR10937">
    <property type="entry name" value="GLUCOSAMINE--FRUCTOSE-6-PHOSPHATE AMINOTRANSFERASE, ISOMERIZING"/>
    <property type="match status" value="1"/>
</dbReference>
<keyword evidence="4" id="KW-0677">Repeat</keyword>
<evidence type="ECO:0000259" key="8">
    <source>
        <dbReference type="PROSITE" id="PS51464"/>
    </source>
</evidence>
<comment type="function">
    <text evidence="6">Catalyzes the first step in hexosamine metabolism, converting fructose-6P into glucosamine-6P using glutamine as a nitrogen source.</text>
</comment>
<dbReference type="InterPro" id="IPR035466">
    <property type="entry name" value="GlmS/AgaS_SIS"/>
</dbReference>
<keyword evidence="6" id="KW-0963">Cytoplasm</keyword>
<sequence>MCGIVGVVADPEIIGNTAPMLVQGLRRLEYRGYDSAGFALIECSSYRLLVFKDKGRINDVVESYNVDKHCAVSGIAHTRWATHGEPNTVNAHPHVDCRGEIAVVHNGIIKNFAELRQLLEEKGHVFRSETDTEVVAHLLEEYLRNGSSMWEAFKRLVRVIEGAYAIAVIYSREPHRIYFARKVSPLVIGLGEGFMMVASDIPSMLQYTKRFVALNDGEYGYIEPYRLYLEKDGRAVEWRHRVMTVTWSIEDAEKGGYPHYMLKEIMEQPRVLFETYTGLASSRELENAAKLLSNAEKIFVTGAGTSYHAGLVFAYYMARIAKRPVIPFISSEYLAYRDMDHSNSVLVAISQSGETIDTLQAVRSFKSSGGRVIAVSNVIGSTIPREADVTVYTRAGPEIGVAATKTFLTQVLALTGMALTLAQYNGSMTQNEYRKAMDTLKNAGHAASAGIDRSIRAVELLASSLRSKGNIYVLGRGLGVALAYEAALKIKEVSYIHAEAYPAGESKHGPIALVEDGFPVIFVGVPPREELHEKLQSNVMEMKARGASTIVVGVSGYDDLKGVDFYIDVGNYDEILAPYAVVPPFQLLAYKLAVMLNRDPDKPRNLAKTVTVE</sequence>
<dbReference type="Pfam" id="PF01380">
    <property type="entry name" value="SIS"/>
    <property type="match status" value="2"/>
</dbReference>
<dbReference type="InterPro" id="IPR001347">
    <property type="entry name" value="SIS_dom"/>
</dbReference>
<evidence type="ECO:0000259" key="7">
    <source>
        <dbReference type="PROSITE" id="PS51278"/>
    </source>
</evidence>
<comment type="catalytic activity">
    <reaction evidence="1 6">
        <text>D-fructose 6-phosphate + L-glutamine = D-glucosamine 6-phosphate + L-glutamate</text>
        <dbReference type="Rhea" id="RHEA:13237"/>
        <dbReference type="ChEBI" id="CHEBI:29985"/>
        <dbReference type="ChEBI" id="CHEBI:58359"/>
        <dbReference type="ChEBI" id="CHEBI:58725"/>
        <dbReference type="ChEBI" id="CHEBI:61527"/>
        <dbReference type="EC" id="2.6.1.16"/>
    </reaction>
</comment>
<dbReference type="NCBIfam" id="NF001484">
    <property type="entry name" value="PRK00331.1"/>
    <property type="match status" value="1"/>
</dbReference>
<dbReference type="RefSeq" id="WP_338249143.1">
    <property type="nucleotide sequence ID" value="NZ_AP028907.1"/>
</dbReference>
<dbReference type="GeneID" id="89289701"/>
<dbReference type="CDD" id="cd05009">
    <property type="entry name" value="SIS_GlmS_GlmD_2"/>
    <property type="match status" value="1"/>
</dbReference>
<keyword evidence="3 6" id="KW-0808">Transferase</keyword>
<evidence type="ECO:0000256" key="3">
    <source>
        <dbReference type="ARBA" id="ARBA00022679"/>
    </source>
</evidence>
<proteinExistence type="inferred from homology"/>
<evidence type="ECO:0000256" key="4">
    <source>
        <dbReference type="ARBA" id="ARBA00022737"/>
    </source>
</evidence>
<evidence type="ECO:0000313" key="10">
    <source>
        <dbReference type="Proteomes" id="UP001341135"/>
    </source>
</evidence>
<keyword evidence="5" id="KW-0315">Glutamine amidotransferase</keyword>
<dbReference type="InterPro" id="IPR029055">
    <property type="entry name" value="Ntn_hydrolases_N"/>
</dbReference>
<dbReference type="PROSITE" id="PS51278">
    <property type="entry name" value="GATASE_TYPE_2"/>
    <property type="match status" value="1"/>
</dbReference>
<evidence type="ECO:0000256" key="1">
    <source>
        <dbReference type="ARBA" id="ARBA00001031"/>
    </source>
</evidence>
<evidence type="ECO:0000256" key="6">
    <source>
        <dbReference type="HAMAP-Rule" id="MF_00164"/>
    </source>
</evidence>
<protein>
    <recommendedName>
        <fullName evidence="6">Glutamine--fructose-6-phosphate aminotransferase [isomerizing]</fullName>
        <ecNumber evidence="6">2.6.1.16</ecNumber>
    </recommendedName>
    <alternativeName>
        <fullName evidence="6">D-fructose-6-phosphate amidotransferase</fullName>
    </alternativeName>
    <alternativeName>
        <fullName evidence="6">GFAT</fullName>
    </alternativeName>
    <alternativeName>
        <fullName evidence="6">Glucosamine-6-phosphate synthase</fullName>
    </alternativeName>
    <alternativeName>
        <fullName evidence="6">Hexosephosphate aminotransferase</fullName>
    </alternativeName>
    <alternativeName>
        <fullName evidence="6">L-glutamine--D-fructose-6-phosphate amidotransferase</fullName>
    </alternativeName>
</protein>
<accession>A0ABM8IX69</accession>
<dbReference type="Pfam" id="PF13522">
    <property type="entry name" value="GATase_6"/>
    <property type="match status" value="1"/>
</dbReference>
<name>A0ABM8IX69_9CREN</name>
<dbReference type="NCBIfam" id="TIGR01135">
    <property type="entry name" value="glmS"/>
    <property type="match status" value="1"/>
</dbReference>
<feature type="domain" description="SIS" evidence="8">
    <location>
        <begin position="461"/>
        <end position="603"/>
    </location>
</feature>
<dbReference type="PANTHER" id="PTHR10937:SF0">
    <property type="entry name" value="GLUTAMINE--FRUCTOSE-6-PHOSPHATE TRANSAMINASE (ISOMERIZING)"/>
    <property type="match status" value="1"/>
</dbReference>
<dbReference type="Gene3D" id="3.60.20.10">
    <property type="entry name" value="Glutamine Phosphoribosylpyrophosphate, subunit 1, domain 1"/>
    <property type="match status" value="1"/>
</dbReference>
<comment type="subcellular location">
    <subcellularLocation>
        <location evidence="6">Cytoplasm</location>
    </subcellularLocation>
</comment>
<reference evidence="9 10" key="1">
    <citation type="submission" date="2023-09" db="EMBL/GenBank/DDBJ databases">
        <title>Pyrofollis japonicus gen. nov. sp. nov., a novel member of the family Pyrodictiaceae isolated from the Iheya North hydrothermal field.</title>
        <authorList>
            <person name="Miyazaki U."/>
            <person name="Sanari M."/>
            <person name="Tame A."/>
            <person name="Kitajima M."/>
            <person name="Okamoto A."/>
            <person name="Sawayama S."/>
            <person name="Miyazaki J."/>
            <person name="Takai K."/>
            <person name="Nakagawa S."/>
        </authorList>
    </citation>
    <scope>NUCLEOTIDE SEQUENCE [LARGE SCALE GENOMIC DNA]</scope>
    <source>
        <strain evidence="9 10">AV2</strain>
    </source>
</reference>
<dbReference type="EC" id="2.6.1.16" evidence="6"/>
<dbReference type="SUPFAM" id="SSF56235">
    <property type="entry name" value="N-terminal nucleophile aminohydrolases (Ntn hydrolases)"/>
    <property type="match status" value="1"/>
</dbReference>
<dbReference type="Gene3D" id="3.40.50.10490">
    <property type="entry name" value="Glucose-6-phosphate isomerase like protein, domain 1"/>
    <property type="match status" value="2"/>
</dbReference>
<feature type="domain" description="SIS" evidence="8">
    <location>
        <begin position="288"/>
        <end position="427"/>
    </location>
</feature>
<dbReference type="InterPro" id="IPR005855">
    <property type="entry name" value="GFAT"/>
</dbReference>
<evidence type="ECO:0000313" key="9">
    <source>
        <dbReference type="EMBL" id="BES82127.1"/>
    </source>
</evidence>
<dbReference type="EMBL" id="AP028907">
    <property type="protein sequence ID" value="BES82127.1"/>
    <property type="molecule type" value="Genomic_DNA"/>
</dbReference>
<dbReference type="HAMAP" id="MF_00164">
    <property type="entry name" value="GlmS"/>
    <property type="match status" value="1"/>
</dbReference>
<dbReference type="CDD" id="cd05008">
    <property type="entry name" value="SIS_GlmS_GlmD_1"/>
    <property type="match status" value="1"/>
</dbReference>
<keyword evidence="10" id="KW-1185">Reference proteome</keyword>
<comment type="subunit">
    <text evidence="6">Homodimer.</text>
</comment>
<feature type="initiator methionine" description="Removed" evidence="6">
    <location>
        <position position="1"/>
    </location>
</feature>
<gene>
    <name evidence="6 9" type="primary">glmS</name>
    <name evidence="9" type="ORF">PABY_16940</name>
</gene>
<dbReference type="CDD" id="cd00714">
    <property type="entry name" value="GFAT"/>
    <property type="match status" value="1"/>
</dbReference>
<dbReference type="Proteomes" id="UP001341135">
    <property type="component" value="Chromosome"/>
</dbReference>
<dbReference type="InterPro" id="IPR046348">
    <property type="entry name" value="SIS_dom_sf"/>
</dbReference>
<feature type="active site" description="For Fru-6P isomerization activity" evidence="6">
    <location>
        <position position="608"/>
    </location>
</feature>
<dbReference type="InterPro" id="IPR047084">
    <property type="entry name" value="GFAT_N"/>
</dbReference>
<evidence type="ECO:0000256" key="5">
    <source>
        <dbReference type="ARBA" id="ARBA00022962"/>
    </source>
</evidence>
<feature type="active site" description="Nucleophile; for GATase activity" evidence="6">
    <location>
        <position position="2"/>
    </location>
</feature>
<keyword evidence="2 6" id="KW-0032">Aminotransferase</keyword>
<dbReference type="InterPro" id="IPR035490">
    <property type="entry name" value="GlmS/FrlB_SIS"/>
</dbReference>